<dbReference type="PANTHER" id="PTHR32060:SF31">
    <property type="entry name" value="CARBOXYL-TERMINAL-PROCESSING PEPTIDASE 1, CHLOROPLASTIC"/>
    <property type="match status" value="1"/>
</dbReference>
<dbReference type="GO" id="GO:0004175">
    <property type="term" value="F:endopeptidase activity"/>
    <property type="evidence" value="ECO:0007669"/>
    <property type="project" value="TreeGrafter"/>
</dbReference>
<evidence type="ECO:0000313" key="2">
    <source>
        <dbReference type="EMBL" id="VAH78089.1"/>
    </source>
</evidence>
<evidence type="ECO:0000259" key="1">
    <source>
        <dbReference type="Pfam" id="PF03572"/>
    </source>
</evidence>
<protein>
    <recommendedName>
        <fullName evidence="1">Tail specific protease domain-containing protein</fullName>
    </recommendedName>
</protein>
<proteinExistence type="predicted"/>
<gene>
    <name evidence="2" type="ORF">TRITD_3Bv1G140610</name>
</gene>
<dbReference type="GO" id="GO:0006508">
    <property type="term" value="P:proteolysis"/>
    <property type="evidence" value="ECO:0007669"/>
    <property type="project" value="InterPro"/>
</dbReference>
<accession>A0A9R1QIL5</accession>
<dbReference type="InterPro" id="IPR005151">
    <property type="entry name" value="Tail-specific_protease"/>
</dbReference>
<feature type="domain" description="Tail specific protease" evidence="1">
    <location>
        <begin position="26"/>
        <end position="65"/>
    </location>
</feature>
<dbReference type="Gene3D" id="3.30.750.44">
    <property type="match status" value="1"/>
</dbReference>
<dbReference type="PANTHER" id="PTHR32060">
    <property type="entry name" value="TAIL-SPECIFIC PROTEASE"/>
    <property type="match status" value="1"/>
</dbReference>
<dbReference type="InterPro" id="IPR029045">
    <property type="entry name" value="ClpP/crotonase-like_dom_sf"/>
</dbReference>
<organism evidence="2 3">
    <name type="scientific">Triticum turgidum subsp. durum</name>
    <name type="common">Durum wheat</name>
    <name type="synonym">Triticum durum</name>
    <dbReference type="NCBI Taxonomy" id="4567"/>
    <lineage>
        <taxon>Eukaryota</taxon>
        <taxon>Viridiplantae</taxon>
        <taxon>Streptophyta</taxon>
        <taxon>Embryophyta</taxon>
        <taxon>Tracheophyta</taxon>
        <taxon>Spermatophyta</taxon>
        <taxon>Magnoliopsida</taxon>
        <taxon>Liliopsida</taxon>
        <taxon>Poales</taxon>
        <taxon>Poaceae</taxon>
        <taxon>BOP clade</taxon>
        <taxon>Pooideae</taxon>
        <taxon>Triticodae</taxon>
        <taxon>Triticeae</taxon>
        <taxon>Triticinae</taxon>
        <taxon>Triticum</taxon>
    </lineage>
</organism>
<dbReference type="Gramene" id="TRITD3Bv1G140610.6">
    <property type="protein sequence ID" value="TRITD3Bv1G140610.6"/>
    <property type="gene ID" value="TRITD3Bv1G140610"/>
</dbReference>
<dbReference type="Proteomes" id="UP000324705">
    <property type="component" value="Chromosome 3B"/>
</dbReference>
<evidence type="ECO:0000313" key="3">
    <source>
        <dbReference type="Proteomes" id="UP000324705"/>
    </source>
</evidence>
<dbReference type="AlphaFoldDB" id="A0A9R1QIL5"/>
<dbReference type="GO" id="GO:0008236">
    <property type="term" value="F:serine-type peptidase activity"/>
    <property type="evidence" value="ECO:0007669"/>
    <property type="project" value="InterPro"/>
</dbReference>
<dbReference type="EMBL" id="LT934116">
    <property type="protein sequence ID" value="VAH78089.1"/>
    <property type="molecule type" value="Genomic_DNA"/>
</dbReference>
<keyword evidence="3" id="KW-1185">Reference proteome</keyword>
<reference evidence="2 3" key="1">
    <citation type="submission" date="2017-09" db="EMBL/GenBank/DDBJ databases">
        <authorList>
            <consortium name="International Durum Wheat Genome Sequencing Consortium (IDWGSC)"/>
            <person name="Milanesi L."/>
        </authorList>
    </citation>
    <scope>NUCLEOTIDE SEQUENCE [LARGE SCALE GENOMIC DNA]</scope>
    <source>
        <strain evidence="3">cv. Svevo</strain>
    </source>
</reference>
<dbReference type="Gene3D" id="3.90.226.10">
    <property type="entry name" value="2-enoyl-CoA Hydratase, Chain A, domain 1"/>
    <property type="match status" value="1"/>
</dbReference>
<sequence length="92" mass="10241">MSIPAVTNRLIVCPFSYVTQVSMILQGLIQSVFELHDGSGIVVTVGKYVTPNHKDINGDGIEPDYRRLPGAVHVHQIFILLHLTCNVLYYFG</sequence>
<dbReference type="SUPFAM" id="SSF52096">
    <property type="entry name" value="ClpP/crotonase"/>
    <property type="match status" value="1"/>
</dbReference>
<name>A0A9R1QIL5_TRITD</name>
<dbReference type="Pfam" id="PF03572">
    <property type="entry name" value="Peptidase_S41"/>
    <property type="match status" value="1"/>
</dbReference>